<evidence type="ECO:0000313" key="4">
    <source>
        <dbReference type="Proteomes" id="UP000184251"/>
    </source>
</evidence>
<reference evidence="3 4" key="1">
    <citation type="submission" date="2016-11" db="EMBL/GenBank/DDBJ databases">
        <authorList>
            <person name="Jaros S."/>
            <person name="Januszkiewicz K."/>
            <person name="Wedrychowicz H."/>
        </authorList>
    </citation>
    <scope>NUCLEOTIDE SEQUENCE [LARGE SCALE GENOMIC DNA]</scope>
    <source>
        <strain evidence="3 4">DSM 14828</strain>
    </source>
</reference>
<dbReference type="Proteomes" id="UP000184251">
    <property type="component" value="Unassembled WGS sequence"/>
</dbReference>
<accession>A0A1M4YE79</accession>
<dbReference type="PANTHER" id="PTHR30005:SF0">
    <property type="entry name" value="RETROGRADE REGULATION PROTEIN 2"/>
    <property type="match status" value="1"/>
</dbReference>
<evidence type="ECO:0000256" key="1">
    <source>
        <dbReference type="ARBA" id="ARBA00007125"/>
    </source>
</evidence>
<dbReference type="Gene3D" id="3.30.420.150">
    <property type="entry name" value="Exopolyphosphatase. Domain 2"/>
    <property type="match status" value="1"/>
</dbReference>
<feature type="domain" description="Ppx/GppA phosphatase N-terminal" evidence="2">
    <location>
        <begin position="25"/>
        <end position="301"/>
    </location>
</feature>
<dbReference type="RefSeq" id="WP_073271138.1">
    <property type="nucleotide sequence ID" value="NZ_FQTU01000012.1"/>
</dbReference>
<sequence length="308" mass="34321">MKIAAVDIGTNSMRLMVAETEGERIIEKEKHIFFTRMGEGLDKSKIISREVMERNLKGLEEVKAICDQNGVEAIVAYGTSALRDAVNKSDFIAEAFDRTGIKVETISGEDEALYGYLGVVSSLESRDFLIIDVGGGSTEFIQIKEGERKCLKSLDIGAVRLSEKFPLGDPPDIGMIVLLEEHLDNIFDKKFEDGVSDKLLVGIGGTATTLSAIKLGLESYDPDKIDGSRLSYNEIEKIYRRLSQMTLKERLGVKGLEPKRADIILSGAAIIKRFMERYEISEIVISDSDNLEGSVYHKIKRNKIKKKY</sequence>
<dbReference type="GO" id="GO:0016462">
    <property type="term" value="F:pyrophosphatase activity"/>
    <property type="evidence" value="ECO:0007669"/>
    <property type="project" value="TreeGrafter"/>
</dbReference>
<evidence type="ECO:0000313" key="3">
    <source>
        <dbReference type="EMBL" id="SHF04060.1"/>
    </source>
</evidence>
<protein>
    <submittedName>
        <fullName evidence="3">Exopolyphosphatase / guanosine-5'-triphosphate,3'-diphosphate pyrophosphatase</fullName>
    </submittedName>
</protein>
<dbReference type="AlphaFoldDB" id="A0A1M4YE79"/>
<dbReference type="OrthoDB" id="9807195at2"/>
<comment type="similarity">
    <text evidence="1">Belongs to the GppA/Ppx family.</text>
</comment>
<dbReference type="InterPro" id="IPR043129">
    <property type="entry name" value="ATPase_NBD"/>
</dbReference>
<dbReference type="EMBL" id="FQTU01000012">
    <property type="protein sequence ID" value="SHF04060.1"/>
    <property type="molecule type" value="Genomic_DNA"/>
</dbReference>
<name>A0A1M4YE79_9FIRM</name>
<dbReference type="STRING" id="1120975.SAMN02746064_01754"/>
<dbReference type="Pfam" id="PF02541">
    <property type="entry name" value="Ppx-GppA"/>
    <property type="match status" value="1"/>
</dbReference>
<dbReference type="SUPFAM" id="SSF53067">
    <property type="entry name" value="Actin-like ATPase domain"/>
    <property type="match status" value="2"/>
</dbReference>
<dbReference type="PANTHER" id="PTHR30005">
    <property type="entry name" value="EXOPOLYPHOSPHATASE"/>
    <property type="match status" value="1"/>
</dbReference>
<evidence type="ECO:0000259" key="2">
    <source>
        <dbReference type="Pfam" id="PF02541"/>
    </source>
</evidence>
<gene>
    <name evidence="3" type="ORF">SAMN02746064_01754</name>
</gene>
<dbReference type="InterPro" id="IPR050273">
    <property type="entry name" value="GppA/Ppx_hydrolase"/>
</dbReference>
<proteinExistence type="inferred from homology"/>
<dbReference type="InterPro" id="IPR003695">
    <property type="entry name" value="Ppx_GppA_N"/>
</dbReference>
<organism evidence="3 4">
    <name type="scientific">Alkalibacter saccharofermentans DSM 14828</name>
    <dbReference type="NCBI Taxonomy" id="1120975"/>
    <lineage>
        <taxon>Bacteria</taxon>
        <taxon>Bacillati</taxon>
        <taxon>Bacillota</taxon>
        <taxon>Clostridia</taxon>
        <taxon>Eubacteriales</taxon>
        <taxon>Eubacteriaceae</taxon>
        <taxon>Alkalibacter</taxon>
    </lineage>
</organism>
<dbReference type="CDD" id="cd24054">
    <property type="entry name" value="ASKHA_NBD_AaPPX-GppA_MtPPX2-like"/>
    <property type="match status" value="1"/>
</dbReference>
<keyword evidence="4" id="KW-1185">Reference proteome</keyword>
<dbReference type="Gene3D" id="3.30.420.40">
    <property type="match status" value="1"/>
</dbReference>